<evidence type="ECO:0000313" key="2">
    <source>
        <dbReference type="EMBL" id="KAF4148157.1"/>
    </source>
</evidence>
<evidence type="ECO:0000313" key="1">
    <source>
        <dbReference type="EMBL" id="KAF4034117.1"/>
    </source>
</evidence>
<keyword evidence="3" id="KW-1185">Reference proteome</keyword>
<dbReference type="Proteomes" id="UP000602510">
    <property type="component" value="Unassembled WGS sequence"/>
</dbReference>
<reference evidence="1" key="1">
    <citation type="submission" date="2020-04" db="EMBL/GenBank/DDBJ databases">
        <title>Hybrid Assembly of Korean Phytophthora infestans isolates.</title>
        <authorList>
            <person name="Prokchorchik M."/>
            <person name="Lee Y."/>
            <person name="Seo J."/>
            <person name="Cho J.-H."/>
            <person name="Park Y.-E."/>
            <person name="Jang D.-C."/>
            <person name="Im J.-S."/>
            <person name="Choi J.-G."/>
            <person name="Park H.-J."/>
            <person name="Lee G.-B."/>
            <person name="Lee Y.-G."/>
            <person name="Hong S.-Y."/>
            <person name="Cho K."/>
            <person name="Sohn K.H."/>
        </authorList>
    </citation>
    <scope>NUCLEOTIDE SEQUENCE</scope>
    <source>
        <strain evidence="1">KR_1_A1</strain>
        <strain evidence="2">KR_2_A2</strain>
    </source>
</reference>
<protein>
    <submittedName>
        <fullName evidence="1">Uncharacterized protein</fullName>
    </submittedName>
</protein>
<sequence length="137" mass="16155">MQQSISPTAFASLEERIANLNWRKICNEREIQGTLRFSKQLQERDEFIRAAKSGNKAHRLRMQQVIKDEFAKPLPVTPQFYEELTALQRKEELKAQQAADRHLTQLHYIQTKLDAREAQVTRKKEFERKKKELFAGS</sequence>
<name>A0A833W9P3_PHYIN</name>
<accession>A0A833W9P3</accession>
<dbReference type="EMBL" id="WSZM01000387">
    <property type="protein sequence ID" value="KAF4034117.1"/>
    <property type="molecule type" value="Genomic_DNA"/>
</dbReference>
<organism evidence="1 3">
    <name type="scientific">Phytophthora infestans</name>
    <name type="common">Potato late blight agent</name>
    <name type="synonym">Botrytis infestans</name>
    <dbReference type="NCBI Taxonomy" id="4787"/>
    <lineage>
        <taxon>Eukaryota</taxon>
        <taxon>Sar</taxon>
        <taxon>Stramenopiles</taxon>
        <taxon>Oomycota</taxon>
        <taxon>Peronosporomycetes</taxon>
        <taxon>Peronosporales</taxon>
        <taxon>Peronosporaceae</taxon>
        <taxon>Phytophthora</taxon>
    </lineage>
</organism>
<gene>
    <name evidence="1" type="ORF">GN244_ATG14001</name>
    <name evidence="2" type="ORF">GN958_ATG02655</name>
</gene>
<evidence type="ECO:0000313" key="3">
    <source>
        <dbReference type="Proteomes" id="UP000602510"/>
    </source>
</evidence>
<proteinExistence type="predicted"/>
<dbReference type="AlphaFoldDB" id="A0A833W9P3"/>
<dbReference type="Proteomes" id="UP000704712">
    <property type="component" value="Unassembled WGS sequence"/>
</dbReference>
<comment type="caution">
    <text evidence="1">The sequence shown here is derived from an EMBL/GenBank/DDBJ whole genome shotgun (WGS) entry which is preliminary data.</text>
</comment>
<dbReference type="OMA" id="CNESQIQ"/>
<dbReference type="EMBL" id="JAACNO010000337">
    <property type="protein sequence ID" value="KAF4148157.1"/>
    <property type="molecule type" value="Genomic_DNA"/>
</dbReference>